<sequence length="143" mass="15796">MVRYANAAIIGCITSFGRYMTSHSDALSTAYTAIKALWPKDSSTEKNPRSNSVEDSPAENSLAEDTHNSSSEQEMLEAAERDYWALVRYEKSGRFSESASTSKSRGMLDGMAEPVVEEKSTMEQESIGEPQHRTNSSWSTADI</sequence>
<accession>A0A6A5V5K3</accession>
<keyword evidence="3" id="KW-1185">Reference proteome</keyword>
<feature type="region of interest" description="Disordered" evidence="1">
    <location>
        <begin position="117"/>
        <end position="143"/>
    </location>
</feature>
<evidence type="ECO:0000256" key="1">
    <source>
        <dbReference type="SAM" id="MobiDB-lite"/>
    </source>
</evidence>
<feature type="region of interest" description="Disordered" evidence="1">
    <location>
        <begin position="38"/>
        <end position="76"/>
    </location>
</feature>
<gene>
    <name evidence="2" type="ORF">BU23DRAFT_186006</name>
</gene>
<evidence type="ECO:0000313" key="3">
    <source>
        <dbReference type="Proteomes" id="UP000800036"/>
    </source>
</evidence>
<dbReference type="EMBL" id="ML976694">
    <property type="protein sequence ID" value="KAF1971312.1"/>
    <property type="molecule type" value="Genomic_DNA"/>
</dbReference>
<organism evidence="2 3">
    <name type="scientific">Bimuria novae-zelandiae CBS 107.79</name>
    <dbReference type="NCBI Taxonomy" id="1447943"/>
    <lineage>
        <taxon>Eukaryota</taxon>
        <taxon>Fungi</taxon>
        <taxon>Dikarya</taxon>
        <taxon>Ascomycota</taxon>
        <taxon>Pezizomycotina</taxon>
        <taxon>Dothideomycetes</taxon>
        <taxon>Pleosporomycetidae</taxon>
        <taxon>Pleosporales</taxon>
        <taxon>Massarineae</taxon>
        <taxon>Didymosphaeriaceae</taxon>
        <taxon>Bimuria</taxon>
    </lineage>
</organism>
<reference evidence="2" key="1">
    <citation type="journal article" date="2020" name="Stud. Mycol.">
        <title>101 Dothideomycetes genomes: a test case for predicting lifestyles and emergence of pathogens.</title>
        <authorList>
            <person name="Haridas S."/>
            <person name="Albert R."/>
            <person name="Binder M."/>
            <person name="Bloem J."/>
            <person name="Labutti K."/>
            <person name="Salamov A."/>
            <person name="Andreopoulos B."/>
            <person name="Baker S."/>
            <person name="Barry K."/>
            <person name="Bills G."/>
            <person name="Bluhm B."/>
            <person name="Cannon C."/>
            <person name="Castanera R."/>
            <person name="Culley D."/>
            <person name="Daum C."/>
            <person name="Ezra D."/>
            <person name="Gonzalez J."/>
            <person name="Henrissat B."/>
            <person name="Kuo A."/>
            <person name="Liang C."/>
            <person name="Lipzen A."/>
            <person name="Lutzoni F."/>
            <person name="Magnuson J."/>
            <person name="Mondo S."/>
            <person name="Nolan M."/>
            <person name="Ohm R."/>
            <person name="Pangilinan J."/>
            <person name="Park H.-J."/>
            <person name="Ramirez L."/>
            <person name="Alfaro M."/>
            <person name="Sun H."/>
            <person name="Tritt A."/>
            <person name="Yoshinaga Y."/>
            <person name="Zwiers L.-H."/>
            <person name="Turgeon B."/>
            <person name="Goodwin S."/>
            <person name="Spatafora J."/>
            <person name="Crous P."/>
            <person name="Grigoriev I."/>
        </authorList>
    </citation>
    <scope>NUCLEOTIDE SEQUENCE</scope>
    <source>
        <strain evidence="2">CBS 107.79</strain>
    </source>
</reference>
<dbReference type="Proteomes" id="UP000800036">
    <property type="component" value="Unassembled WGS sequence"/>
</dbReference>
<proteinExistence type="predicted"/>
<dbReference type="AlphaFoldDB" id="A0A6A5V5K3"/>
<feature type="compositionally biased region" description="Polar residues" evidence="1">
    <location>
        <begin position="133"/>
        <end position="143"/>
    </location>
</feature>
<protein>
    <submittedName>
        <fullName evidence="2">Uncharacterized protein</fullName>
    </submittedName>
</protein>
<evidence type="ECO:0000313" key="2">
    <source>
        <dbReference type="EMBL" id="KAF1971312.1"/>
    </source>
</evidence>
<name>A0A6A5V5K3_9PLEO</name>